<organism evidence="1 2">
    <name type="scientific">Rhabditophanes sp. KR3021</name>
    <dbReference type="NCBI Taxonomy" id="114890"/>
    <lineage>
        <taxon>Eukaryota</taxon>
        <taxon>Metazoa</taxon>
        <taxon>Ecdysozoa</taxon>
        <taxon>Nematoda</taxon>
        <taxon>Chromadorea</taxon>
        <taxon>Rhabditida</taxon>
        <taxon>Tylenchina</taxon>
        <taxon>Panagrolaimomorpha</taxon>
        <taxon>Strongyloidoidea</taxon>
        <taxon>Alloionematidae</taxon>
        <taxon>Rhabditophanes</taxon>
    </lineage>
</organism>
<evidence type="ECO:0000313" key="1">
    <source>
        <dbReference type="Proteomes" id="UP000095286"/>
    </source>
</evidence>
<reference evidence="2" key="1">
    <citation type="submission" date="2016-11" db="UniProtKB">
        <authorList>
            <consortium name="WormBaseParasite"/>
        </authorList>
    </citation>
    <scope>IDENTIFICATION</scope>
    <source>
        <strain evidence="2">KR3021</strain>
    </source>
</reference>
<dbReference type="WBParaSite" id="RSKR_0000645600.1">
    <property type="protein sequence ID" value="RSKR_0000645600.1"/>
    <property type="gene ID" value="RSKR_0000645600"/>
</dbReference>
<proteinExistence type="predicted"/>
<evidence type="ECO:0000313" key="2">
    <source>
        <dbReference type="WBParaSite" id="RSKR_0000645600.1"/>
    </source>
</evidence>
<dbReference type="Proteomes" id="UP000095286">
    <property type="component" value="Unplaced"/>
</dbReference>
<name>A0AC35U0C8_9BILA</name>
<accession>A0AC35U0C8</accession>
<sequence length="1116" mass="128705">MGADKEIKVSTESSKTNKGTEQTKSVKQLELRKSGDWIEILSKKNKIYYYNKSANYSLWEKPPGFDEDAVKLSHSSLYAHKSSKIDCAATPTHSRSGKEISCGSISSSICESTMDQISDQSSANLFFDSPNGASSEDNYRVYNKRTLDIDTTNEESLETNIKRYKKDTSSPECVSSSEDSPSRRQRRFLPSNSNNQNGSFDRRRSSAEFKKSGEYEDSGGHNNSVNSIECGNSAKLSIYTEQKQALAHKNSFESRNSPDHNNSIECDTSYPRKSSFDGQSCYEERSLNRKRNLSDRRDSIEPDDSFDHKTSVERENSFDCRNSLDHNNSANSRQLHLDKKSYEQRFADDNSYSDNRRNSEDDNRHLEDHRNSDDNKSSHVHKSSYEHRNSYDKRHSDDNRNSDDNLDDERNPYKQRNSSYDHRNSQDDRSSYDRNRRSASEETIYNSDLNGSCSNSGSGSSGDKRSSEEENNLREYDQRGDTYEKELPTNKINYIKSHRHILRHRDDFYQHNDHSFDSKNCYRNGYNSSLNGDKFANENRYYRSASHEYNNNTRTRTTRGSSSSGSIVSCEYVSPNPVPERKPQVYIEKGLVKNMKLLNGTIKELTNIFDKPRTIGMEHKDYTAFNKLQIMEILNNSGCKHHSRRDKLLRDVTLSKGILERDVATFHPETDDVDENLERVIEDSDDINTGNITSFMHQKIQQNITNFEKEIYEKITVLPGQHFRLFRSKQRQIIDKYDPPRMNTHEMDFDLKDVEIPETYEEYTKVMNNLLYPLEVTDIYTSAKEMEILHRKTDDILLDQYHKDIWSTPAFSSVLSTSNDSQNSSPPNGQSSAPNDASHLSHRSRYFNLTPPNCFSHSSNEEDNCDSTFTAIKKYMEVLVNERKQFNQLSHSLPNVDRLLNDEIAKIKSSLLSYDVKNVGKLILPEPVGEVLSFSKKFYISGDAEYNFIGRIIGPRGMTVKYLEHRAGTKILIRGKGSMRDEGKLHGVKGQKRYDHLNESLHTIIQCEDTENRAELRIAFCCREIYSLINCSTIQAYEFKQKQLMELAFINGTYRSSYNTIPLAFNKDSHSSSESSVQSSLARNRIYFSENHQNAKKSYEIKDEEINKVLEQMFCI</sequence>
<protein>
    <submittedName>
        <fullName evidence="2">WW domain-containing protein</fullName>
    </submittedName>
</protein>